<organism evidence="3 4">
    <name type="scientific">Saccharothrix yanglingensis</name>
    <dbReference type="NCBI Taxonomy" id="659496"/>
    <lineage>
        <taxon>Bacteria</taxon>
        <taxon>Bacillati</taxon>
        <taxon>Actinomycetota</taxon>
        <taxon>Actinomycetes</taxon>
        <taxon>Pseudonocardiales</taxon>
        <taxon>Pseudonocardiaceae</taxon>
        <taxon>Saccharothrix</taxon>
    </lineage>
</organism>
<keyword evidence="4" id="KW-1185">Reference proteome</keyword>
<evidence type="ECO:0000313" key="4">
    <source>
        <dbReference type="Proteomes" id="UP001225605"/>
    </source>
</evidence>
<reference evidence="3 4" key="1">
    <citation type="submission" date="2017-06" db="EMBL/GenBank/DDBJ databases">
        <title>Cultured bacterium strain Saccharothrix yanglingensis Hhs.015.</title>
        <authorList>
            <person name="Xia Y."/>
        </authorList>
    </citation>
    <scope>NUCLEOTIDE SEQUENCE [LARGE SCALE GENOMIC DNA]</scope>
    <source>
        <strain evidence="3 4">Hhs.015</strain>
    </source>
</reference>
<proteinExistence type="predicted"/>
<dbReference type="Pfam" id="PF00171">
    <property type="entry name" value="Aldedh"/>
    <property type="match status" value="1"/>
</dbReference>
<dbReference type="Gene3D" id="3.40.309.10">
    <property type="entry name" value="Aldehyde Dehydrogenase, Chain A, domain 2"/>
    <property type="match status" value="1"/>
</dbReference>
<accession>A0ABU0X3T6</accession>
<evidence type="ECO:0000313" key="3">
    <source>
        <dbReference type="EMBL" id="MDQ2586790.1"/>
    </source>
</evidence>
<dbReference type="Proteomes" id="UP001225605">
    <property type="component" value="Unassembled WGS sequence"/>
</dbReference>
<dbReference type="SUPFAM" id="SSF53720">
    <property type="entry name" value="ALDH-like"/>
    <property type="match status" value="1"/>
</dbReference>
<name>A0ABU0X3T6_9PSEU</name>
<feature type="domain" description="Aldehyde dehydrogenase" evidence="2">
    <location>
        <begin position="59"/>
        <end position="501"/>
    </location>
</feature>
<dbReference type="Gene3D" id="3.40.605.10">
    <property type="entry name" value="Aldehyde Dehydrogenase, Chain A, domain 1"/>
    <property type="match status" value="1"/>
</dbReference>
<dbReference type="InterPro" id="IPR050740">
    <property type="entry name" value="Aldehyde_DH_Superfamily"/>
</dbReference>
<dbReference type="RefSeq" id="WP_306748109.1">
    <property type="nucleotide sequence ID" value="NZ_NSDM01000010.1"/>
</dbReference>
<evidence type="ECO:0000256" key="1">
    <source>
        <dbReference type="ARBA" id="ARBA00023002"/>
    </source>
</evidence>
<sequence length="535" mass="57377">MTSARATARAFPLYIAGERVETDDRAYGMSVRSVLEPGGHEAAALLRLLREGTEEEVHAHPHVLCSVSLSTPEQGEAALAAAAAAAPRLRATPLAERLGCVRDLHAAFLAHREQIAHLLRLEGCPRVLVEAQLLAVLDLMRPESLEMAADLLHQEFTAPRHRIVLQRQPDGVVCVDPPANAPLYGLIAMLVLVAGNAVVIRVPRSCATSLSYALHEVIIPVFEAHGTPPGAINVLCADFEVTMRQWLDSPSVDTVYYFGSSDYGLALERRCVERGKKAILELSGNDGVLVWRDAHLEHATAALLESFYASGQACVAPKYAIVHPDVADELSARLAAAASALRPGDPETSDTVLSPVLRATAFQRTLDEALRAGAVRVCGGARVGLDGEPDPNGLFIEPTVLRVDGFERAEANPAVRGEKFFPLLSVVVPEDGPDLLDRCLDFLDRNRFGLRNSLWAEDAVVVERFTTELRNGGLLKVNDSHLANAPYLPGLGGTGDSGGTHGEAMYPILRASRLQAVAIATTRVHPRDALLGPGA</sequence>
<dbReference type="PANTHER" id="PTHR43353">
    <property type="entry name" value="SUCCINATE-SEMIALDEHYDE DEHYDROGENASE, MITOCHONDRIAL"/>
    <property type="match status" value="1"/>
</dbReference>
<dbReference type="InterPro" id="IPR016163">
    <property type="entry name" value="Ald_DH_C"/>
</dbReference>
<keyword evidence="1" id="KW-0560">Oxidoreductase</keyword>
<comment type="caution">
    <text evidence="3">The sequence shown here is derived from an EMBL/GenBank/DDBJ whole genome shotgun (WGS) entry which is preliminary data.</text>
</comment>
<dbReference type="PANTHER" id="PTHR43353:SF5">
    <property type="entry name" value="SUCCINATE-SEMIALDEHYDE DEHYDROGENASE, MITOCHONDRIAL"/>
    <property type="match status" value="1"/>
</dbReference>
<dbReference type="InterPro" id="IPR016162">
    <property type="entry name" value="Ald_DH_N"/>
</dbReference>
<dbReference type="EMBL" id="NSDM01000010">
    <property type="protein sequence ID" value="MDQ2586790.1"/>
    <property type="molecule type" value="Genomic_DNA"/>
</dbReference>
<dbReference type="InterPro" id="IPR016160">
    <property type="entry name" value="Ald_DH_CS_CYS"/>
</dbReference>
<dbReference type="InterPro" id="IPR015590">
    <property type="entry name" value="Aldehyde_DH_dom"/>
</dbReference>
<protein>
    <submittedName>
        <fullName evidence="3">Aldehyde dehydrogenase</fullName>
    </submittedName>
</protein>
<dbReference type="InterPro" id="IPR016161">
    <property type="entry name" value="Ald_DH/histidinol_DH"/>
</dbReference>
<gene>
    <name evidence="3" type="ORF">CKY47_22920</name>
</gene>
<dbReference type="PROSITE" id="PS00070">
    <property type="entry name" value="ALDEHYDE_DEHYDR_CYS"/>
    <property type="match status" value="1"/>
</dbReference>
<evidence type="ECO:0000259" key="2">
    <source>
        <dbReference type="Pfam" id="PF00171"/>
    </source>
</evidence>